<dbReference type="AlphaFoldDB" id="A0A9N8DXI3"/>
<reference evidence="1" key="1">
    <citation type="submission" date="2020-06" db="EMBL/GenBank/DDBJ databases">
        <authorList>
            <consortium name="Plant Systems Biology data submission"/>
        </authorList>
    </citation>
    <scope>NUCLEOTIDE SEQUENCE</scope>
    <source>
        <strain evidence="1">D6</strain>
    </source>
</reference>
<name>A0A9N8DXI3_9STRA</name>
<gene>
    <name evidence="1" type="ORF">SEMRO_429_G141210.1</name>
</gene>
<evidence type="ECO:0000313" key="1">
    <source>
        <dbReference type="EMBL" id="CAB9510294.1"/>
    </source>
</evidence>
<dbReference type="EMBL" id="CAICTM010000428">
    <property type="protein sequence ID" value="CAB9510294.1"/>
    <property type="molecule type" value="Genomic_DNA"/>
</dbReference>
<evidence type="ECO:0000313" key="2">
    <source>
        <dbReference type="Proteomes" id="UP001153069"/>
    </source>
</evidence>
<organism evidence="1 2">
    <name type="scientific">Seminavis robusta</name>
    <dbReference type="NCBI Taxonomy" id="568900"/>
    <lineage>
        <taxon>Eukaryota</taxon>
        <taxon>Sar</taxon>
        <taxon>Stramenopiles</taxon>
        <taxon>Ochrophyta</taxon>
        <taxon>Bacillariophyta</taxon>
        <taxon>Bacillariophyceae</taxon>
        <taxon>Bacillariophycidae</taxon>
        <taxon>Naviculales</taxon>
        <taxon>Naviculaceae</taxon>
        <taxon>Seminavis</taxon>
    </lineage>
</organism>
<keyword evidence="2" id="KW-1185">Reference proteome</keyword>
<accession>A0A9N8DXI3</accession>
<dbReference type="Proteomes" id="UP001153069">
    <property type="component" value="Unassembled WGS sequence"/>
</dbReference>
<protein>
    <submittedName>
        <fullName evidence="1">Uncharacterized protein</fullName>
    </submittedName>
</protein>
<comment type="caution">
    <text evidence="1">The sequence shown here is derived from an EMBL/GenBank/DDBJ whole genome shotgun (WGS) entry which is preliminary data.</text>
</comment>
<proteinExistence type="predicted"/>
<sequence>MPDGGCTMTGEVEVRSGTNDTAPLNWAAGDVSFGAKVTGPNSSLTKKPRLFVKAPAAFRLRVGHKIGVAVYRTFDITHGDAGAPISVSLTNIYGPKHQVCIYTGSHGSSGTK</sequence>